<comment type="caution">
    <text evidence="1">The sequence shown here is derived from an EMBL/GenBank/DDBJ whole genome shotgun (WGS) entry which is preliminary data.</text>
</comment>
<evidence type="ECO:0000313" key="2">
    <source>
        <dbReference type="Proteomes" id="UP000789920"/>
    </source>
</evidence>
<gene>
    <name evidence="1" type="ORF">RPERSI_LOCUS16958</name>
</gene>
<dbReference type="Proteomes" id="UP000789920">
    <property type="component" value="Unassembled WGS sequence"/>
</dbReference>
<feature type="non-terminal residue" evidence="1">
    <location>
        <position position="1"/>
    </location>
</feature>
<organism evidence="1 2">
    <name type="scientific">Racocetra persica</name>
    <dbReference type="NCBI Taxonomy" id="160502"/>
    <lineage>
        <taxon>Eukaryota</taxon>
        <taxon>Fungi</taxon>
        <taxon>Fungi incertae sedis</taxon>
        <taxon>Mucoromycota</taxon>
        <taxon>Glomeromycotina</taxon>
        <taxon>Glomeromycetes</taxon>
        <taxon>Diversisporales</taxon>
        <taxon>Gigasporaceae</taxon>
        <taxon>Racocetra</taxon>
    </lineage>
</organism>
<feature type="non-terminal residue" evidence="1">
    <location>
        <position position="152"/>
    </location>
</feature>
<keyword evidence="2" id="KW-1185">Reference proteome</keyword>
<dbReference type="EMBL" id="CAJVQC010042698">
    <property type="protein sequence ID" value="CAG8775923.1"/>
    <property type="molecule type" value="Genomic_DNA"/>
</dbReference>
<accession>A0ACA9R451</accession>
<name>A0ACA9R451_9GLOM</name>
<evidence type="ECO:0000313" key="1">
    <source>
        <dbReference type="EMBL" id="CAG8775923.1"/>
    </source>
</evidence>
<sequence length="152" mass="17688">ALAELWDVEDSELLNFLAIEEKLTIVDRTLQLLLENYDLSFGGTYLDVKNKKVFVNTVDFSVMNSITDSPEIKKGDYINFIKFIPANNSMATLTFRFNNIFDLIKKYKPTSIQLYIDMELNNVVIRHLEENIKKNEVFIKLASQYEPTFVHP</sequence>
<protein>
    <submittedName>
        <fullName evidence="1">1941_t:CDS:1</fullName>
    </submittedName>
</protein>
<reference evidence="1" key="1">
    <citation type="submission" date="2021-06" db="EMBL/GenBank/DDBJ databases">
        <authorList>
            <person name="Kallberg Y."/>
            <person name="Tangrot J."/>
            <person name="Rosling A."/>
        </authorList>
    </citation>
    <scope>NUCLEOTIDE SEQUENCE</scope>
    <source>
        <strain evidence="1">MA461A</strain>
    </source>
</reference>
<proteinExistence type="predicted"/>